<evidence type="ECO:0000313" key="2">
    <source>
        <dbReference type="RefSeq" id="XP_045140682.1"/>
    </source>
</evidence>
<gene>
    <name evidence="2" type="primary">LOC101641044</name>
</gene>
<sequence length="387" mass="43870">MAAYPLSPEDLSSVSSGLFETGATSIEKDVMDGNLPNVIAKAKKTWKNMNNNVTLNIAVTGASGNGLSTFINALRNVGHDEETSAPTGVVRTTFTRASYSASCFPNVVLWDLPGMGASAQSLENYMAEMHFSQYDFVIIVASEQFSMNHAVLAKTIQKLGKKFYIVWNKLDMDLSKNVLSKEKAVKMIREYILETLWMEQVNEPPIFLVSSFDLSLHGFRELKQTLKKDLLLIRYQDPLQNLLHTCEAIINDKQTFLQKKVDTLSFQDIHGIEDPDNSEACLKVYKVHFGVDDESILRVAQIMESDVLDYTANMKSQDLQTLSNVDWLIYCMNFNTTSYLSTIFSYIPVFGVPITNYIRWMKHRYFLEVVAKDTKTILRKILKDSIN</sequence>
<organism evidence="1 2">
    <name type="scientific">Echinops telfairi</name>
    <name type="common">Lesser hedgehog tenrec</name>
    <dbReference type="NCBI Taxonomy" id="9371"/>
    <lineage>
        <taxon>Eukaryota</taxon>
        <taxon>Metazoa</taxon>
        <taxon>Chordata</taxon>
        <taxon>Craniata</taxon>
        <taxon>Vertebrata</taxon>
        <taxon>Euteleostomi</taxon>
        <taxon>Mammalia</taxon>
        <taxon>Eutheria</taxon>
        <taxon>Afrotheria</taxon>
        <taxon>Tenrecidae</taxon>
        <taxon>Tenrecinae</taxon>
        <taxon>Echinops</taxon>
    </lineage>
</organism>
<proteinExistence type="predicted"/>
<reference evidence="2" key="1">
    <citation type="submission" date="2025-08" db="UniProtKB">
        <authorList>
            <consortium name="RefSeq"/>
        </authorList>
    </citation>
    <scope>IDENTIFICATION</scope>
</reference>
<accession>A0AC55CKC2</accession>
<protein>
    <submittedName>
        <fullName evidence="2">Immunity-related GTPase family M protein-like</fullName>
    </submittedName>
</protein>
<dbReference type="Proteomes" id="UP000694863">
    <property type="component" value="Unplaced"/>
</dbReference>
<keyword evidence="1" id="KW-1185">Reference proteome</keyword>
<evidence type="ECO:0000313" key="1">
    <source>
        <dbReference type="Proteomes" id="UP000694863"/>
    </source>
</evidence>
<name>A0AC55CKC2_ECHTE</name>
<dbReference type="RefSeq" id="XP_045140682.1">
    <property type="nucleotide sequence ID" value="XM_045284747.1"/>
</dbReference>